<dbReference type="GO" id="GO:0016787">
    <property type="term" value="F:hydrolase activity"/>
    <property type="evidence" value="ECO:0007669"/>
    <property type="project" value="UniProtKB-KW"/>
</dbReference>
<feature type="domain" description="AB hydrolase-1" evidence="3">
    <location>
        <begin position="40"/>
        <end position="247"/>
    </location>
</feature>
<comment type="similarity">
    <text evidence="1">Belongs to the peptidase S33 family.</text>
</comment>
<organism evidence="4 5">
    <name type="scientific">Talaromyces pinophilus</name>
    <name type="common">Penicillium pinophilum</name>
    <dbReference type="NCBI Taxonomy" id="128442"/>
    <lineage>
        <taxon>Eukaryota</taxon>
        <taxon>Fungi</taxon>
        <taxon>Dikarya</taxon>
        <taxon>Ascomycota</taxon>
        <taxon>Pezizomycotina</taxon>
        <taxon>Eurotiomycetes</taxon>
        <taxon>Eurotiomycetidae</taxon>
        <taxon>Eurotiales</taxon>
        <taxon>Trichocomaceae</taxon>
        <taxon>Talaromyces</taxon>
        <taxon>Talaromyces sect. Talaromyces</taxon>
    </lineage>
</organism>
<sequence length="264" mass="28932">MTANNIQHGEITIPSHPATPIHYSYVPGSARLKNGLGPLIVFLSGLNDPRKIWTPVLRAINKDNGALDVFQPPMLLYDRFGSGETGKKDISKTHDAMAAANDLRELIAGIAEENLKIKPNEINNLPIIFVGHSFGGVIAELYAKQYPRTVVALLLLDPSPTDTDGESWFPDPDAPDFKSETLPDGITADMLRKARAQQRASPYNPNSPNKEGIKWNNLSNYIPEVGKPQLLGPWENSPLLTIMGHDPLPYAGQVKKVIASISER</sequence>
<dbReference type="Gene3D" id="3.40.50.1820">
    <property type="entry name" value="alpha/beta hydrolase"/>
    <property type="match status" value="1"/>
</dbReference>
<evidence type="ECO:0000256" key="1">
    <source>
        <dbReference type="ARBA" id="ARBA00010088"/>
    </source>
</evidence>
<evidence type="ECO:0000313" key="5">
    <source>
        <dbReference type="Proteomes" id="UP000053095"/>
    </source>
</evidence>
<dbReference type="InterPro" id="IPR029058">
    <property type="entry name" value="AB_hydrolase_fold"/>
</dbReference>
<dbReference type="PANTHER" id="PTHR43248">
    <property type="entry name" value="2-SUCCINYL-6-HYDROXY-2,4-CYCLOHEXADIENE-1-CARBOXYLATE SYNTHASE"/>
    <property type="match status" value="1"/>
</dbReference>
<dbReference type="AlphaFoldDB" id="A0A6V8HP09"/>
<dbReference type="Proteomes" id="UP000053095">
    <property type="component" value="Unassembled WGS sequence"/>
</dbReference>
<dbReference type="InterPro" id="IPR000073">
    <property type="entry name" value="AB_hydrolase_1"/>
</dbReference>
<dbReference type="SUPFAM" id="SSF53474">
    <property type="entry name" value="alpha/beta-Hydrolases"/>
    <property type="match status" value="1"/>
</dbReference>
<accession>A0A6V8HP09</accession>
<dbReference type="InterPro" id="IPR051601">
    <property type="entry name" value="Serine_prot/Carboxylest_S33"/>
</dbReference>
<evidence type="ECO:0000259" key="3">
    <source>
        <dbReference type="Pfam" id="PF12697"/>
    </source>
</evidence>
<evidence type="ECO:0000256" key="2">
    <source>
        <dbReference type="ARBA" id="ARBA00022801"/>
    </source>
</evidence>
<name>A0A6V8HP09_TALPI</name>
<protein>
    <recommendedName>
        <fullName evidence="3">AB hydrolase-1 domain-containing protein</fullName>
    </recommendedName>
</protein>
<gene>
    <name evidence="4" type="ORF">TCE0_060r18822</name>
</gene>
<evidence type="ECO:0000313" key="4">
    <source>
        <dbReference type="EMBL" id="GAM43754.1"/>
    </source>
</evidence>
<proteinExistence type="inferred from homology"/>
<keyword evidence="2" id="KW-0378">Hydrolase</keyword>
<reference evidence="5" key="1">
    <citation type="journal article" date="2015" name="Genome Announc.">
        <title>Draft genome sequence of Talaromyces cellulolyticus strain Y-94, a source of lignocellulosic biomass-degrading enzymes.</title>
        <authorList>
            <person name="Fujii T."/>
            <person name="Koike H."/>
            <person name="Sawayama S."/>
            <person name="Yano S."/>
            <person name="Inoue H."/>
        </authorList>
    </citation>
    <scope>NUCLEOTIDE SEQUENCE [LARGE SCALE GENOMIC DNA]</scope>
    <source>
        <strain evidence="5">Y-94</strain>
    </source>
</reference>
<dbReference type="Pfam" id="PF12697">
    <property type="entry name" value="Abhydrolase_6"/>
    <property type="match status" value="1"/>
</dbReference>
<comment type="caution">
    <text evidence="4">The sequence shown here is derived from an EMBL/GenBank/DDBJ whole genome shotgun (WGS) entry which is preliminary data.</text>
</comment>
<dbReference type="PANTHER" id="PTHR43248:SF27">
    <property type="entry name" value="AB HYDROLASE-1 DOMAIN-CONTAINING PROTEIN"/>
    <property type="match status" value="1"/>
</dbReference>
<keyword evidence="5" id="KW-1185">Reference proteome</keyword>
<dbReference type="EMBL" id="DF933856">
    <property type="protein sequence ID" value="GAM43754.1"/>
    <property type="molecule type" value="Genomic_DNA"/>
</dbReference>